<organism evidence="1 2">
    <name type="scientific">Dreissena polymorpha</name>
    <name type="common">Zebra mussel</name>
    <name type="synonym">Mytilus polymorpha</name>
    <dbReference type="NCBI Taxonomy" id="45954"/>
    <lineage>
        <taxon>Eukaryota</taxon>
        <taxon>Metazoa</taxon>
        <taxon>Spiralia</taxon>
        <taxon>Lophotrochozoa</taxon>
        <taxon>Mollusca</taxon>
        <taxon>Bivalvia</taxon>
        <taxon>Autobranchia</taxon>
        <taxon>Heteroconchia</taxon>
        <taxon>Euheterodonta</taxon>
        <taxon>Imparidentia</taxon>
        <taxon>Neoheterodontei</taxon>
        <taxon>Myida</taxon>
        <taxon>Dreissenoidea</taxon>
        <taxon>Dreissenidae</taxon>
        <taxon>Dreissena</taxon>
    </lineage>
</organism>
<accession>A0A9D4K4X1</accession>
<dbReference type="Proteomes" id="UP000828390">
    <property type="component" value="Unassembled WGS sequence"/>
</dbReference>
<name>A0A9D4K4X1_DREPO</name>
<proteinExistence type="predicted"/>
<evidence type="ECO:0000313" key="2">
    <source>
        <dbReference type="Proteomes" id="UP000828390"/>
    </source>
</evidence>
<dbReference type="EMBL" id="JAIWYP010000004">
    <property type="protein sequence ID" value="KAH3833021.1"/>
    <property type="molecule type" value="Genomic_DNA"/>
</dbReference>
<protein>
    <submittedName>
        <fullName evidence="1">Uncharacterized protein</fullName>
    </submittedName>
</protein>
<keyword evidence="2" id="KW-1185">Reference proteome</keyword>
<sequence>MISKWFENLRVFLIAEVDNWKNLLGDPRRFFNANESGYPVCVNTGRVLAEKGA</sequence>
<comment type="caution">
    <text evidence="1">The sequence shown here is derived from an EMBL/GenBank/DDBJ whole genome shotgun (WGS) entry which is preliminary data.</text>
</comment>
<evidence type="ECO:0000313" key="1">
    <source>
        <dbReference type="EMBL" id="KAH3833021.1"/>
    </source>
</evidence>
<gene>
    <name evidence="1" type="ORF">DPMN_106323</name>
</gene>
<reference evidence="1" key="2">
    <citation type="submission" date="2020-11" db="EMBL/GenBank/DDBJ databases">
        <authorList>
            <person name="McCartney M.A."/>
            <person name="Auch B."/>
            <person name="Kono T."/>
            <person name="Mallez S."/>
            <person name="Becker A."/>
            <person name="Gohl D.M."/>
            <person name="Silverstein K.A.T."/>
            <person name="Koren S."/>
            <person name="Bechman K.B."/>
            <person name="Herman A."/>
            <person name="Abrahante J.E."/>
            <person name="Garbe J."/>
        </authorList>
    </citation>
    <scope>NUCLEOTIDE SEQUENCE</scope>
    <source>
        <strain evidence="1">Duluth1</strain>
        <tissue evidence="1">Whole animal</tissue>
    </source>
</reference>
<reference evidence="1" key="1">
    <citation type="journal article" date="2019" name="bioRxiv">
        <title>The Genome of the Zebra Mussel, Dreissena polymorpha: A Resource for Invasive Species Research.</title>
        <authorList>
            <person name="McCartney M.A."/>
            <person name="Auch B."/>
            <person name="Kono T."/>
            <person name="Mallez S."/>
            <person name="Zhang Y."/>
            <person name="Obille A."/>
            <person name="Becker A."/>
            <person name="Abrahante J.E."/>
            <person name="Garbe J."/>
            <person name="Badalamenti J.P."/>
            <person name="Herman A."/>
            <person name="Mangelson H."/>
            <person name="Liachko I."/>
            <person name="Sullivan S."/>
            <person name="Sone E.D."/>
            <person name="Koren S."/>
            <person name="Silverstein K.A.T."/>
            <person name="Beckman K.B."/>
            <person name="Gohl D.M."/>
        </authorList>
    </citation>
    <scope>NUCLEOTIDE SEQUENCE</scope>
    <source>
        <strain evidence="1">Duluth1</strain>
        <tissue evidence="1">Whole animal</tissue>
    </source>
</reference>
<dbReference type="AlphaFoldDB" id="A0A9D4K4X1"/>